<accession>A0ACC0LHT5</accession>
<protein>
    <submittedName>
        <fullName evidence="1">Uncharacterized protein</fullName>
    </submittedName>
</protein>
<comment type="caution">
    <text evidence="1">The sequence shown here is derived from an EMBL/GenBank/DDBJ whole genome shotgun (WGS) entry which is preliminary data.</text>
</comment>
<gene>
    <name evidence="1" type="ORF">RHMOL_Rhmol12G0137700</name>
</gene>
<sequence length="219" mass="25627">MTFVWLSLWNEIATREGTHMLDDLNNNNILFATGLKVDNFDVISNAKRVQIKQFVSMPNVQHYRILGRIEKIYEEHLWIYKCKTCFREVENQYDWIFCSQCGEDVETTTTFFNIKMVIKDCTGSMELLVKHTKAEFILRCVPSDLKKLMLKENGVQILKEYLSQFYGHTYVFIIPAPQPMNHEHCVSVVTFVLKVDWSEECLHISKGISRTGKEPMRSS</sequence>
<reference evidence="1" key="1">
    <citation type="submission" date="2022-02" db="EMBL/GenBank/DDBJ databases">
        <title>Plant Genome Project.</title>
        <authorList>
            <person name="Zhang R.-G."/>
        </authorList>
    </citation>
    <scope>NUCLEOTIDE SEQUENCE</scope>
    <source>
        <strain evidence="1">AT1</strain>
    </source>
</reference>
<name>A0ACC0LHT5_RHOML</name>
<dbReference type="Proteomes" id="UP001062846">
    <property type="component" value="Chromosome 12"/>
</dbReference>
<proteinExistence type="predicted"/>
<keyword evidence="2" id="KW-1185">Reference proteome</keyword>
<evidence type="ECO:0000313" key="2">
    <source>
        <dbReference type="Proteomes" id="UP001062846"/>
    </source>
</evidence>
<dbReference type="EMBL" id="CM046399">
    <property type="protein sequence ID" value="KAI8528280.1"/>
    <property type="molecule type" value="Genomic_DNA"/>
</dbReference>
<evidence type="ECO:0000313" key="1">
    <source>
        <dbReference type="EMBL" id="KAI8528280.1"/>
    </source>
</evidence>
<organism evidence="1 2">
    <name type="scientific">Rhododendron molle</name>
    <name type="common">Chinese azalea</name>
    <name type="synonym">Azalea mollis</name>
    <dbReference type="NCBI Taxonomy" id="49168"/>
    <lineage>
        <taxon>Eukaryota</taxon>
        <taxon>Viridiplantae</taxon>
        <taxon>Streptophyta</taxon>
        <taxon>Embryophyta</taxon>
        <taxon>Tracheophyta</taxon>
        <taxon>Spermatophyta</taxon>
        <taxon>Magnoliopsida</taxon>
        <taxon>eudicotyledons</taxon>
        <taxon>Gunneridae</taxon>
        <taxon>Pentapetalae</taxon>
        <taxon>asterids</taxon>
        <taxon>Ericales</taxon>
        <taxon>Ericaceae</taxon>
        <taxon>Ericoideae</taxon>
        <taxon>Rhodoreae</taxon>
        <taxon>Rhododendron</taxon>
    </lineage>
</organism>